<dbReference type="Gene3D" id="3.90.550.10">
    <property type="entry name" value="Spore Coat Polysaccharide Biosynthesis Protein SpsA, Chain A"/>
    <property type="match status" value="1"/>
</dbReference>
<evidence type="ECO:0000313" key="3">
    <source>
        <dbReference type="EMBL" id="SVC91938.1"/>
    </source>
</evidence>
<reference evidence="3" key="1">
    <citation type="submission" date="2018-05" db="EMBL/GenBank/DDBJ databases">
        <authorList>
            <person name="Lanie J.A."/>
            <person name="Ng W.-L."/>
            <person name="Kazmierczak K.M."/>
            <person name="Andrzejewski T.M."/>
            <person name="Davidsen T.M."/>
            <person name="Wayne K.J."/>
            <person name="Tettelin H."/>
            <person name="Glass J.I."/>
            <person name="Rusch D."/>
            <person name="Podicherti R."/>
            <person name="Tsui H.-C.T."/>
            <person name="Winkler M.E."/>
        </authorList>
    </citation>
    <scope>NUCLEOTIDE SEQUENCE</scope>
</reference>
<accession>A0A382R4F3</accession>
<evidence type="ECO:0000256" key="1">
    <source>
        <dbReference type="ARBA" id="ARBA00022679"/>
    </source>
</evidence>
<dbReference type="PANTHER" id="PTHR32125">
    <property type="entry name" value="2-C-METHYL-D-ERYTHRITOL 4-PHOSPHATE CYTIDYLYLTRANSFERASE, CHLOROPLASTIC"/>
    <property type="match status" value="1"/>
</dbReference>
<keyword evidence="2" id="KW-0548">Nucleotidyltransferase</keyword>
<dbReference type="AlphaFoldDB" id="A0A382R4F3"/>
<dbReference type="Pfam" id="PF01128">
    <property type="entry name" value="IspD"/>
    <property type="match status" value="1"/>
</dbReference>
<dbReference type="GO" id="GO:0050518">
    <property type="term" value="F:2-C-methyl-D-erythritol 4-phosphate cytidylyltransferase activity"/>
    <property type="evidence" value="ECO:0007669"/>
    <property type="project" value="TreeGrafter"/>
</dbReference>
<dbReference type="InterPro" id="IPR029044">
    <property type="entry name" value="Nucleotide-diphossugar_trans"/>
</dbReference>
<keyword evidence="1" id="KW-0808">Transferase</keyword>
<protein>
    <recommendedName>
        <fullName evidence="4">2-C-methyl-D-erythritol 4-phosphate cytidylyltransferase</fullName>
    </recommendedName>
</protein>
<dbReference type="EMBL" id="UINC01118666">
    <property type="protein sequence ID" value="SVC91938.1"/>
    <property type="molecule type" value="Genomic_DNA"/>
</dbReference>
<evidence type="ECO:0008006" key="4">
    <source>
        <dbReference type="Google" id="ProtNLM"/>
    </source>
</evidence>
<feature type="non-terminal residue" evidence="3">
    <location>
        <position position="86"/>
    </location>
</feature>
<dbReference type="PANTHER" id="PTHR32125:SF4">
    <property type="entry name" value="2-C-METHYL-D-ERYTHRITOL 4-PHOSPHATE CYTIDYLYLTRANSFERASE, CHLOROPLASTIC"/>
    <property type="match status" value="1"/>
</dbReference>
<feature type="non-terminal residue" evidence="3">
    <location>
        <position position="1"/>
    </location>
</feature>
<organism evidence="3">
    <name type="scientific">marine metagenome</name>
    <dbReference type="NCBI Taxonomy" id="408172"/>
    <lineage>
        <taxon>unclassified sequences</taxon>
        <taxon>metagenomes</taxon>
        <taxon>ecological metagenomes</taxon>
    </lineage>
</organism>
<proteinExistence type="predicted"/>
<gene>
    <name evidence="3" type="ORF">METZ01_LOCUS344792</name>
</gene>
<dbReference type="SUPFAM" id="SSF53448">
    <property type="entry name" value="Nucleotide-diphospho-sugar transferases"/>
    <property type="match status" value="1"/>
</dbReference>
<dbReference type="InterPro" id="IPR034683">
    <property type="entry name" value="IspD/TarI"/>
</dbReference>
<dbReference type="InterPro" id="IPR050088">
    <property type="entry name" value="IspD/TarI_cytidylyltransf_bact"/>
</dbReference>
<sequence>VKVSAIIPAAGSGNRFGESKQFKILAGRPMFFHTLNPFINSDKIDEIIVVVPEQAVEQVHNDVFSISSKPIKVVSGGRKRQDSVNN</sequence>
<name>A0A382R4F3_9ZZZZ</name>
<evidence type="ECO:0000256" key="2">
    <source>
        <dbReference type="ARBA" id="ARBA00022695"/>
    </source>
</evidence>